<protein>
    <submittedName>
        <fullName evidence="2">Uncharacterized protein</fullName>
    </submittedName>
</protein>
<feature type="compositionally biased region" description="Basic and acidic residues" evidence="1">
    <location>
        <begin position="11"/>
        <end position="24"/>
    </location>
</feature>
<sequence>MYRVVSGWFPDRSERSQSRRNPDQVFDRPAVILFKSKSGIFADLRVKVPMSGMLNLEAGNDPHDKGPPQALACEDPSHRRDDRI</sequence>
<organism evidence="2 3">
    <name type="scientific">Streptomyces vastus</name>
    <dbReference type="NCBI Taxonomy" id="285451"/>
    <lineage>
        <taxon>Bacteria</taxon>
        <taxon>Bacillati</taxon>
        <taxon>Actinomycetota</taxon>
        <taxon>Actinomycetes</taxon>
        <taxon>Kitasatosporales</taxon>
        <taxon>Streptomycetaceae</taxon>
        <taxon>Streptomyces</taxon>
    </lineage>
</organism>
<evidence type="ECO:0000256" key="1">
    <source>
        <dbReference type="SAM" id="MobiDB-lite"/>
    </source>
</evidence>
<dbReference type="EMBL" id="BAAASJ010000022">
    <property type="protein sequence ID" value="GAA2630204.1"/>
    <property type="molecule type" value="Genomic_DNA"/>
</dbReference>
<name>A0ABN3QME6_9ACTN</name>
<feature type="region of interest" description="Disordered" evidence="1">
    <location>
        <begin position="1"/>
        <end position="24"/>
    </location>
</feature>
<keyword evidence="3" id="KW-1185">Reference proteome</keyword>
<comment type="caution">
    <text evidence="2">The sequence shown here is derived from an EMBL/GenBank/DDBJ whole genome shotgun (WGS) entry which is preliminary data.</text>
</comment>
<feature type="region of interest" description="Disordered" evidence="1">
    <location>
        <begin position="56"/>
        <end position="84"/>
    </location>
</feature>
<reference evidence="2 3" key="1">
    <citation type="journal article" date="2019" name="Int. J. Syst. Evol. Microbiol.">
        <title>The Global Catalogue of Microorganisms (GCM) 10K type strain sequencing project: providing services to taxonomists for standard genome sequencing and annotation.</title>
        <authorList>
            <consortium name="The Broad Institute Genomics Platform"/>
            <consortium name="The Broad Institute Genome Sequencing Center for Infectious Disease"/>
            <person name="Wu L."/>
            <person name="Ma J."/>
        </authorList>
    </citation>
    <scope>NUCLEOTIDE SEQUENCE [LARGE SCALE GENOMIC DNA]</scope>
    <source>
        <strain evidence="2 3">JCM 4524</strain>
    </source>
</reference>
<feature type="compositionally biased region" description="Basic and acidic residues" evidence="1">
    <location>
        <begin position="75"/>
        <end position="84"/>
    </location>
</feature>
<dbReference type="Proteomes" id="UP001500151">
    <property type="component" value="Unassembled WGS sequence"/>
</dbReference>
<evidence type="ECO:0000313" key="3">
    <source>
        <dbReference type="Proteomes" id="UP001500151"/>
    </source>
</evidence>
<gene>
    <name evidence="2" type="ORF">GCM10010307_21750</name>
</gene>
<proteinExistence type="predicted"/>
<evidence type="ECO:0000313" key="2">
    <source>
        <dbReference type="EMBL" id="GAA2630204.1"/>
    </source>
</evidence>
<accession>A0ABN3QME6</accession>